<reference evidence="1 2" key="1">
    <citation type="journal article" date="2018" name="Genome Biol. Evol.">
        <title>Multiple Roots of Fruiting Body Formation in Amoebozoa.</title>
        <authorList>
            <person name="Hillmann F."/>
            <person name="Forbes G."/>
            <person name="Novohradska S."/>
            <person name="Ferling I."/>
            <person name="Riege K."/>
            <person name="Groth M."/>
            <person name="Westermann M."/>
            <person name="Marz M."/>
            <person name="Spaller T."/>
            <person name="Winckler T."/>
            <person name="Schaap P."/>
            <person name="Glockner G."/>
        </authorList>
    </citation>
    <scope>NUCLEOTIDE SEQUENCE [LARGE SCALE GENOMIC DNA]</scope>
    <source>
        <strain evidence="1 2">Jena</strain>
    </source>
</reference>
<dbReference type="EMBL" id="MDYQ01000246">
    <property type="protein sequence ID" value="PRP78017.1"/>
    <property type="molecule type" value="Genomic_DNA"/>
</dbReference>
<accession>A0A2P6N235</accession>
<name>A0A2P6N235_9EUKA</name>
<proteinExistence type="predicted"/>
<dbReference type="Proteomes" id="UP000241769">
    <property type="component" value="Unassembled WGS sequence"/>
</dbReference>
<dbReference type="AlphaFoldDB" id="A0A2P6N235"/>
<sequence length="130" mass="14959">MRGDYTWTGANKAVWLMMNCTFFLSDRIKPTTIHFARTTHNQYTFLTLGESCSMGCGAGSKGRALPRQNFRLNHDRIPSLYDEKCIEHGYFDWKRLCDTNFDGLVRSGLNLSKIRGNEPPFRLKHEPQGP</sequence>
<gene>
    <name evidence="1" type="ORF">PROFUN_14055</name>
</gene>
<evidence type="ECO:0000313" key="2">
    <source>
        <dbReference type="Proteomes" id="UP000241769"/>
    </source>
</evidence>
<dbReference type="InParanoid" id="A0A2P6N235"/>
<keyword evidence="2" id="KW-1185">Reference proteome</keyword>
<organism evidence="1 2">
    <name type="scientific">Planoprotostelium fungivorum</name>
    <dbReference type="NCBI Taxonomy" id="1890364"/>
    <lineage>
        <taxon>Eukaryota</taxon>
        <taxon>Amoebozoa</taxon>
        <taxon>Evosea</taxon>
        <taxon>Variosea</taxon>
        <taxon>Cavosteliida</taxon>
        <taxon>Cavosteliaceae</taxon>
        <taxon>Planoprotostelium</taxon>
    </lineage>
</organism>
<comment type="caution">
    <text evidence="1">The sequence shown here is derived from an EMBL/GenBank/DDBJ whole genome shotgun (WGS) entry which is preliminary data.</text>
</comment>
<evidence type="ECO:0000313" key="1">
    <source>
        <dbReference type="EMBL" id="PRP78017.1"/>
    </source>
</evidence>
<protein>
    <submittedName>
        <fullName evidence="1">Uncharacterized protein</fullName>
    </submittedName>
</protein>